<feature type="domain" description="J" evidence="1">
    <location>
        <begin position="1"/>
        <end position="66"/>
    </location>
</feature>
<comment type="caution">
    <text evidence="2">The sequence shown here is derived from an EMBL/GenBank/DDBJ whole genome shotgun (WGS) entry which is preliminary data.</text>
</comment>
<sequence>MLGFSDDQQFTIRELRHAYFEAAKRYHPDVLRQQMDGDGNNNDDTNATIDFRDITDAYEHLLNCPDHHHAHPHQHQHHYTNEDMDNIITISEDEEYRQACQSQLGLPAEIVEESKRNPMFRKWLMGNTDAAHIWRVFLASNGGLAQKLRPIAGYLGKGGGANAELKKSETRRRRSKR</sequence>
<dbReference type="PROSITE" id="PS50076">
    <property type="entry name" value="DNAJ_2"/>
    <property type="match status" value="1"/>
</dbReference>
<keyword evidence="3" id="KW-1185">Reference proteome</keyword>
<dbReference type="Proteomes" id="UP001530293">
    <property type="component" value="Unassembled WGS sequence"/>
</dbReference>
<accession>A0ABD3MUD9</accession>
<name>A0ABD3MUD9_9STRA</name>
<dbReference type="CDD" id="cd06257">
    <property type="entry name" value="DnaJ"/>
    <property type="match status" value="1"/>
</dbReference>
<dbReference type="EMBL" id="JALLBG020000075">
    <property type="protein sequence ID" value="KAL3767538.1"/>
    <property type="molecule type" value="Genomic_DNA"/>
</dbReference>
<protein>
    <recommendedName>
        <fullName evidence="1">J domain-containing protein</fullName>
    </recommendedName>
</protein>
<dbReference type="SUPFAM" id="SSF46565">
    <property type="entry name" value="Chaperone J-domain"/>
    <property type="match status" value="1"/>
</dbReference>
<proteinExistence type="predicted"/>
<dbReference type="Gene3D" id="1.10.287.110">
    <property type="entry name" value="DnaJ domain"/>
    <property type="match status" value="1"/>
</dbReference>
<dbReference type="AlphaFoldDB" id="A0ABD3MUD9"/>
<gene>
    <name evidence="2" type="ORF">ACHAWU_000201</name>
</gene>
<dbReference type="InterPro" id="IPR036869">
    <property type="entry name" value="J_dom_sf"/>
</dbReference>
<evidence type="ECO:0000259" key="1">
    <source>
        <dbReference type="PROSITE" id="PS50076"/>
    </source>
</evidence>
<evidence type="ECO:0000313" key="3">
    <source>
        <dbReference type="Proteomes" id="UP001530293"/>
    </source>
</evidence>
<dbReference type="InterPro" id="IPR001623">
    <property type="entry name" value="DnaJ_domain"/>
</dbReference>
<reference evidence="2 3" key="1">
    <citation type="submission" date="2024-10" db="EMBL/GenBank/DDBJ databases">
        <title>Updated reference genomes for cyclostephanoid diatoms.</title>
        <authorList>
            <person name="Roberts W.R."/>
            <person name="Alverson A.J."/>
        </authorList>
    </citation>
    <scope>NUCLEOTIDE SEQUENCE [LARGE SCALE GENOMIC DNA]</scope>
    <source>
        <strain evidence="2 3">AJA232-27</strain>
    </source>
</reference>
<organism evidence="2 3">
    <name type="scientific">Discostella pseudostelligera</name>
    <dbReference type="NCBI Taxonomy" id="259834"/>
    <lineage>
        <taxon>Eukaryota</taxon>
        <taxon>Sar</taxon>
        <taxon>Stramenopiles</taxon>
        <taxon>Ochrophyta</taxon>
        <taxon>Bacillariophyta</taxon>
        <taxon>Coscinodiscophyceae</taxon>
        <taxon>Thalassiosirophycidae</taxon>
        <taxon>Stephanodiscales</taxon>
        <taxon>Stephanodiscaceae</taxon>
        <taxon>Discostella</taxon>
    </lineage>
</organism>
<evidence type="ECO:0000313" key="2">
    <source>
        <dbReference type="EMBL" id="KAL3767538.1"/>
    </source>
</evidence>